<name>A0A1G2E1D0_9BACT</name>
<dbReference type="Proteomes" id="UP000177360">
    <property type="component" value="Unassembled WGS sequence"/>
</dbReference>
<evidence type="ECO:0000313" key="2">
    <source>
        <dbReference type="Proteomes" id="UP000177360"/>
    </source>
</evidence>
<evidence type="ECO:0000313" key="1">
    <source>
        <dbReference type="EMBL" id="OGZ19492.1"/>
    </source>
</evidence>
<dbReference type="EMBL" id="MHLZ01000030">
    <property type="protein sequence ID" value="OGZ19492.1"/>
    <property type="molecule type" value="Genomic_DNA"/>
</dbReference>
<protein>
    <submittedName>
        <fullName evidence="1">Uncharacterized protein</fullName>
    </submittedName>
</protein>
<reference evidence="1 2" key="1">
    <citation type="journal article" date="2016" name="Nat. Commun.">
        <title>Thousands of microbial genomes shed light on interconnected biogeochemical processes in an aquifer system.</title>
        <authorList>
            <person name="Anantharaman K."/>
            <person name="Brown C.T."/>
            <person name="Hug L.A."/>
            <person name="Sharon I."/>
            <person name="Castelle C.J."/>
            <person name="Probst A.J."/>
            <person name="Thomas B.C."/>
            <person name="Singh A."/>
            <person name="Wilkins M.J."/>
            <person name="Karaoz U."/>
            <person name="Brodie E.L."/>
            <person name="Williams K.H."/>
            <person name="Hubbard S.S."/>
            <person name="Banfield J.F."/>
        </authorList>
    </citation>
    <scope>NUCLEOTIDE SEQUENCE [LARGE SCALE GENOMIC DNA]</scope>
</reference>
<sequence length="80" mass="9050">MLSEHPISRYIERRFTMNAYVYVRKYRIAESEASEAHVVVAQNREKADGLLTDLIPMDGSVALGLFEITEKPINNGVVLL</sequence>
<accession>A0A1G2E1D0</accession>
<gene>
    <name evidence="1" type="ORF">A2626_03305</name>
</gene>
<organism evidence="1 2">
    <name type="scientific">Candidatus Nealsonbacteria bacterium RIFCSPHIGHO2_01_FULL_38_55</name>
    <dbReference type="NCBI Taxonomy" id="1801664"/>
    <lineage>
        <taxon>Bacteria</taxon>
        <taxon>Candidatus Nealsoniibacteriota</taxon>
    </lineage>
</organism>
<proteinExistence type="predicted"/>
<dbReference type="AlphaFoldDB" id="A0A1G2E1D0"/>
<comment type="caution">
    <text evidence="1">The sequence shown here is derived from an EMBL/GenBank/DDBJ whole genome shotgun (WGS) entry which is preliminary data.</text>
</comment>